<reference evidence="3 4" key="1">
    <citation type="submission" date="2017-11" db="EMBL/GenBank/DDBJ databases">
        <title>Comparative genomics of Botrytis spp.</title>
        <authorList>
            <person name="Valero-Jimenez C.A."/>
            <person name="Tapia P."/>
            <person name="Veloso J."/>
            <person name="Silva-Moreno E."/>
            <person name="Staats M."/>
            <person name="Valdes J.H."/>
            <person name="Van Kan J.A.L."/>
        </authorList>
    </citation>
    <scope>NUCLEOTIDE SEQUENCE [LARGE SCALE GENOMIC DNA]</scope>
    <source>
        <strain evidence="3 4">MUCL2830</strain>
    </source>
</reference>
<keyword evidence="1" id="KW-0175">Coiled coil</keyword>
<proteinExistence type="predicted"/>
<sequence>MSYKLDKLYSLFTTRPKEMTAWEKEDWTDEESKHVRRGYYIPKKGIFCRVLNQDGSLCKNAQKFKSNNLFGHYRTVHVAEYLELPPRTHNITEGEAERARKEFEKQVLKVLRANNINENGTLEELTDMIENYELREKKLGSKKATQVEQSYDACEANEHHDSALSSMERPRDYVSSTASGKNNEGTKSIVAIGKATETQPEVQRIVSRKRAMSDTAREGIEKRVKTEKRTPLPAGKVIRNDS</sequence>
<keyword evidence="4" id="KW-1185">Reference proteome</keyword>
<feature type="compositionally biased region" description="Basic and acidic residues" evidence="2">
    <location>
        <begin position="211"/>
        <end position="230"/>
    </location>
</feature>
<evidence type="ECO:0000256" key="2">
    <source>
        <dbReference type="SAM" id="MobiDB-lite"/>
    </source>
</evidence>
<comment type="caution">
    <text evidence="3">The sequence shown here is derived from an EMBL/GenBank/DDBJ whole genome shotgun (WGS) entry which is preliminary data.</text>
</comment>
<dbReference type="Proteomes" id="UP000297299">
    <property type="component" value="Unassembled WGS sequence"/>
</dbReference>
<protein>
    <submittedName>
        <fullName evidence="3">Uncharacterized protein</fullName>
    </submittedName>
</protein>
<feature type="region of interest" description="Disordered" evidence="2">
    <location>
        <begin position="160"/>
        <end position="186"/>
    </location>
</feature>
<evidence type="ECO:0000313" key="4">
    <source>
        <dbReference type="Proteomes" id="UP000297299"/>
    </source>
</evidence>
<evidence type="ECO:0000256" key="1">
    <source>
        <dbReference type="SAM" id="Coils"/>
    </source>
</evidence>
<organism evidence="3 4">
    <name type="scientific">Botryotinia calthae</name>
    <dbReference type="NCBI Taxonomy" id="38488"/>
    <lineage>
        <taxon>Eukaryota</taxon>
        <taxon>Fungi</taxon>
        <taxon>Dikarya</taxon>
        <taxon>Ascomycota</taxon>
        <taxon>Pezizomycotina</taxon>
        <taxon>Leotiomycetes</taxon>
        <taxon>Helotiales</taxon>
        <taxon>Sclerotiniaceae</taxon>
        <taxon>Botryotinia</taxon>
    </lineage>
</organism>
<accession>A0A4Y8CTY6</accession>
<dbReference type="OrthoDB" id="3542656at2759"/>
<name>A0A4Y8CTY6_9HELO</name>
<dbReference type="EMBL" id="PHWZ01000312">
    <property type="protein sequence ID" value="TEY46815.1"/>
    <property type="molecule type" value="Genomic_DNA"/>
</dbReference>
<feature type="coiled-coil region" evidence="1">
    <location>
        <begin position="115"/>
        <end position="142"/>
    </location>
</feature>
<dbReference type="AlphaFoldDB" id="A0A4Y8CTY6"/>
<feature type="compositionally biased region" description="Basic and acidic residues" evidence="2">
    <location>
        <begin position="160"/>
        <end position="172"/>
    </location>
</feature>
<feature type="compositionally biased region" description="Polar residues" evidence="2">
    <location>
        <begin position="174"/>
        <end position="186"/>
    </location>
</feature>
<evidence type="ECO:0000313" key="3">
    <source>
        <dbReference type="EMBL" id="TEY46815.1"/>
    </source>
</evidence>
<gene>
    <name evidence="3" type="ORF">BOTCAL_0313g00060</name>
</gene>
<feature type="region of interest" description="Disordered" evidence="2">
    <location>
        <begin position="208"/>
        <end position="242"/>
    </location>
</feature>